<keyword evidence="3" id="KW-1185">Reference proteome</keyword>
<dbReference type="Proteomes" id="UP000800200">
    <property type="component" value="Unassembled WGS sequence"/>
</dbReference>
<keyword evidence="1" id="KW-0472">Membrane</keyword>
<name>A0A6A6E2P7_9PEZI</name>
<gene>
    <name evidence="2" type="ORF">K469DRAFT_183530</name>
</gene>
<dbReference type="EMBL" id="ML994638">
    <property type="protein sequence ID" value="KAF2184410.1"/>
    <property type="molecule type" value="Genomic_DNA"/>
</dbReference>
<proteinExistence type="predicted"/>
<evidence type="ECO:0000313" key="2">
    <source>
        <dbReference type="EMBL" id="KAF2184410.1"/>
    </source>
</evidence>
<evidence type="ECO:0000313" key="3">
    <source>
        <dbReference type="Proteomes" id="UP000800200"/>
    </source>
</evidence>
<protein>
    <submittedName>
        <fullName evidence="2">Uncharacterized protein</fullName>
    </submittedName>
</protein>
<organism evidence="2 3">
    <name type="scientific">Zopfia rhizophila CBS 207.26</name>
    <dbReference type="NCBI Taxonomy" id="1314779"/>
    <lineage>
        <taxon>Eukaryota</taxon>
        <taxon>Fungi</taxon>
        <taxon>Dikarya</taxon>
        <taxon>Ascomycota</taxon>
        <taxon>Pezizomycotina</taxon>
        <taxon>Dothideomycetes</taxon>
        <taxon>Dothideomycetes incertae sedis</taxon>
        <taxon>Zopfiaceae</taxon>
        <taxon>Zopfia</taxon>
    </lineage>
</organism>
<accession>A0A6A6E2P7</accession>
<evidence type="ECO:0000256" key="1">
    <source>
        <dbReference type="SAM" id="Phobius"/>
    </source>
</evidence>
<keyword evidence="1" id="KW-0812">Transmembrane</keyword>
<sequence>MNLGSSSLISSTFKFDCRYLLVLGFVSSSSLTASFLMLLTMLQVSRALPTRHLSHGMESSDLRCTGSWFSRLLRLVSAETALISRSIIRA</sequence>
<dbReference type="AlphaFoldDB" id="A0A6A6E2P7"/>
<keyword evidence="1" id="KW-1133">Transmembrane helix</keyword>
<reference evidence="2" key="1">
    <citation type="journal article" date="2020" name="Stud. Mycol.">
        <title>101 Dothideomycetes genomes: a test case for predicting lifestyles and emergence of pathogens.</title>
        <authorList>
            <person name="Haridas S."/>
            <person name="Albert R."/>
            <person name="Binder M."/>
            <person name="Bloem J."/>
            <person name="Labutti K."/>
            <person name="Salamov A."/>
            <person name="Andreopoulos B."/>
            <person name="Baker S."/>
            <person name="Barry K."/>
            <person name="Bills G."/>
            <person name="Bluhm B."/>
            <person name="Cannon C."/>
            <person name="Castanera R."/>
            <person name="Culley D."/>
            <person name="Daum C."/>
            <person name="Ezra D."/>
            <person name="Gonzalez J."/>
            <person name="Henrissat B."/>
            <person name="Kuo A."/>
            <person name="Liang C."/>
            <person name="Lipzen A."/>
            <person name="Lutzoni F."/>
            <person name="Magnuson J."/>
            <person name="Mondo S."/>
            <person name="Nolan M."/>
            <person name="Ohm R."/>
            <person name="Pangilinan J."/>
            <person name="Park H.-J."/>
            <person name="Ramirez L."/>
            <person name="Alfaro M."/>
            <person name="Sun H."/>
            <person name="Tritt A."/>
            <person name="Yoshinaga Y."/>
            <person name="Zwiers L.-H."/>
            <person name="Turgeon B."/>
            <person name="Goodwin S."/>
            <person name="Spatafora J."/>
            <person name="Crous P."/>
            <person name="Grigoriev I."/>
        </authorList>
    </citation>
    <scope>NUCLEOTIDE SEQUENCE</scope>
    <source>
        <strain evidence="2">CBS 207.26</strain>
    </source>
</reference>
<feature type="transmembrane region" description="Helical" evidence="1">
    <location>
        <begin position="20"/>
        <end position="42"/>
    </location>
</feature>